<evidence type="ECO:0000313" key="2">
    <source>
        <dbReference type="Proteomes" id="UP000230108"/>
    </source>
</evidence>
<dbReference type="Proteomes" id="UP000230108">
    <property type="component" value="Unassembled WGS sequence"/>
</dbReference>
<accession>A0A2M7QDE8</accession>
<dbReference type="EMBL" id="PFLF01000075">
    <property type="protein sequence ID" value="PIY68893.1"/>
    <property type="molecule type" value="Genomic_DNA"/>
</dbReference>
<protein>
    <submittedName>
        <fullName evidence="1">Uncharacterized protein</fullName>
    </submittedName>
</protein>
<organism evidence="1 2">
    <name type="scientific">Candidatus Roizmanbacteria bacterium CG_4_10_14_0_8_um_filter_39_9</name>
    <dbReference type="NCBI Taxonomy" id="1974829"/>
    <lineage>
        <taxon>Bacteria</taxon>
        <taxon>Candidatus Roizmaniibacteriota</taxon>
    </lineage>
</organism>
<dbReference type="Pfam" id="PF20524">
    <property type="entry name" value="DUF6739"/>
    <property type="match status" value="1"/>
</dbReference>
<evidence type="ECO:0000313" key="1">
    <source>
        <dbReference type="EMBL" id="PIY68893.1"/>
    </source>
</evidence>
<sequence>MKQIVQQASESRAPLIAEVLGWAKTVVTEGNNIVFDTTNAEYFATVKNLLEVNGYHVLDVVKDKKAYTSQTPRLVYQATTADTAQTIGSLIATKLVDVEKCCALLDKAEGVSDLVEIAKENGVSEIPSICSAIIYDRWFRTVRGWIRMGATAKQIQVELDQTFNLTPTK</sequence>
<dbReference type="AlphaFoldDB" id="A0A2M7QDE8"/>
<proteinExistence type="predicted"/>
<comment type="caution">
    <text evidence="1">The sequence shown here is derived from an EMBL/GenBank/DDBJ whole genome shotgun (WGS) entry which is preliminary data.</text>
</comment>
<reference evidence="2" key="1">
    <citation type="submission" date="2017-09" db="EMBL/GenBank/DDBJ databases">
        <title>Depth-based differentiation of microbial function through sediment-hosted aquifers and enrichment of novel symbionts in the deep terrestrial subsurface.</title>
        <authorList>
            <person name="Probst A.J."/>
            <person name="Ladd B."/>
            <person name="Jarett J.K."/>
            <person name="Geller-Mcgrath D.E."/>
            <person name="Sieber C.M.K."/>
            <person name="Emerson J.B."/>
            <person name="Anantharaman K."/>
            <person name="Thomas B.C."/>
            <person name="Malmstrom R."/>
            <person name="Stieglmeier M."/>
            <person name="Klingl A."/>
            <person name="Woyke T."/>
            <person name="Ryan C.M."/>
            <person name="Banfield J.F."/>
        </authorList>
    </citation>
    <scope>NUCLEOTIDE SEQUENCE [LARGE SCALE GENOMIC DNA]</scope>
</reference>
<name>A0A2M7QDE8_9BACT</name>
<dbReference type="InterPro" id="IPR046627">
    <property type="entry name" value="DUF6739"/>
</dbReference>
<gene>
    <name evidence="1" type="ORF">COY90_03525</name>
</gene>